<dbReference type="Pfam" id="PF00520">
    <property type="entry name" value="Ion_trans"/>
    <property type="match status" value="1"/>
</dbReference>
<evidence type="ECO:0000256" key="20">
    <source>
        <dbReference type="SAM" id="Phobius"/>
    </source>
</evidence>
<dbReference type="Pfam" id="PF00027">
    <property type="entry name" value="cNMP_binding"/>
    <property type="match status" value="1"/>
</dbReference>
<dbReference type="PROSITE" id="PS00888">
    <property type="entry name" value="CNMP_BINDING_1"/>
    <property type="match status" value="1"/>
</dbReference>
<comment type="similarity">
    <text evidence="19">Belongs to the potassium channel family.</text>
</comment>
<evidence type="ECO:0000256" key="14">
    <source>
        <dbReference type="ARBA" id="ARBA00023136"/>
    </source>
</evidence>
<dbReference type="InterPro" id="IPR028325">
    <property type="entry name" value="VG_K_chnl"/>
</dbReference>
<keyword evidence="12 20" id="KW-1133">Transmembrane helix</keyword>
<evidence type="ECO:0000313" key="22">
    <source>
        <dbReference type="EMBL" id="GEP56311.1"/>
    </source>
</evidence>
<keyword evidence="10" id="KW-0851">Voltage-gated channel</keyword>
<dbReference type="PROSITE" id="PS50042">
    <property type="entry name" value="CNMP_BINDING_3"/>
    <property type="match status" value="1"/>
</dbReference>
<feature type="transmembrane region" description="Helical" evidence="20">
    <location>
        <begin position="236"/>
        <end position="260"/>
    </location>
</feature>
<dbReference type="Proteomes" id="UP000321058">
    <property type="component" value="Unassembled WGS sequence"/>
</dbReference>
<dbReference type="Gene3D" id="2.60.120.10">
    <property type="entry name" value="Jelly Rolls"/>
    <property type="match status" value="1"/>
</dbReference>
<keyword evidence="3" id="KW-0813">Transport</keyword>
<keyword evidence="4" id="KW-1003">Cell membrane</keyword>
<name>A0A512NBH9_9HYPH</name>
<protein>
    <submittedName>
        <fullName evidence="22">Cyclic nucleotide-binding protein</fullName>
    </submittedName>
</protein>
<evidence type="ECO:0000256" key="10">
    <source>
        <dbReference type="ARBA" id="ARBA00022882"/>
    </source>
</evidence>
<keyword evidence="7 20" id="KW-0812">Transmembrane</keyword>
<comment type="caution">
    <text evidence="22">The sequence shown here is derived from an EMBL/GenBank/DDBJ whole genome shotgun (WGS) entry which is preliminary data.</text>
</comment>
<proteinExistence type="inferred from homology"/>
<dbReference type="PROSITE" id="PS00889">
    <property type="entry name" value="CNMP_BINDING_2"/>
    <property type="match status" value="1"/>
</dbReference>
<dbReference type="PANTHER" id="PTHR11537">
    <property type="entry name" value="VOLTAGE-GATED POTASSIUM CHANNEL"/>
    <property type="match status" value="1"/>
</dbReference>
<dbReference type="GO" id="GO:0005249">
    <property type="term" value="F:voltage-gated potassium channel activity"/>
    <property type="evidence" value="ECO:0007669"/>
    <property type="project" value="InterPro"/>
</dbReference>
<dbReference type="InterPro" id="IPR000595">
    <property type="entry name" value="cNMP-bd_dom"/>
</dbReference>
<organism evidence="22 23">
    <name type="scientific">Reyranella soli</name>
    <dbReference type="NCBI Taxonomy" id="1230389"/>
    <lineage>
        <taxon>Bacteria</taxon>
        <taxon>Pseudomonadati</taxon>
        <taxon>Pseudomonadota</taxon>
        <taxon>Alphaproteobacteria</taxon>
        <taxon>Hyphomicrobiales</taxon>
        <taxon>Reyranellaceae</taxon>
        <taxon>Reyranella</taxon>
    </lineage>
</organism>
<keyword evidence="11" id="KW-0630">Potassium</keyword>
<dbReference type="SMART" id="SM00100">
    <property type="entry name" value="cNMP"/>
    <property type="match status" value="1"/>
</dbReference>
<dbReference type="SUPFAM" id="SSF81324">
    <property type="entry name" value="Voltage-gated potassium channels"/>
    <property type="match status" value="1"/>
</dbReference>
<evidence type="ECO:0000256" key="12">
    <source>
        <dbReference type="ARBA" id="ARBA00022989"/>
    </source>
</evidence>
<feature type="transmembrane region" description="Helical" evidence="20">
    <location>
        <begin position="207"/>
        <end position="224"/>
    </location>
</feature>
<keyword evidence="6" id="KW-0116">cAMP-binding</keyword>
<dbReference type="PANTHER" id="PTHR11537:SF254">
    <property type="entry name" value="POTASSIUM VOLTAGE-GATED CHANNEL PROTEIN SHAB"/>
    <property type="match status" value="1"/>
</dbReference>
<evidence type="ECO:0000256" key="2">
    <source>
        <dbReference type="ARBA" id="ARBA00011881"/>
    </source>
</evidence>
<dbReference type="InterPro" id="IPR005821">
    <property type="entry name" value="Ion_trans_dom"/>
</dbReference>
<dbReference type="FunFam" id="1.10.287.70:FF:000181">
    <property type="entry name" value="Cyclic nucleotide-gated potassium channel mll3241"/>
    <property type="match status" value="1"/>
</dbReference>
<dbReference type="InterPro" id="IPR027359">
    <property type="entry name" value="Volt_channel_dom_sf"/>
</dbReference>
<dbReference type="Gene3D" id="1.20.120.350">
    <property type="entry name" value="Voltage-gated potassium channels. Chain C"/>
    <property type="match status" value="1"/>
</dbReference>
<keyword evidence="17" id="KW-0407">Ion channel</keyword>
<comment type="subcellular location">
    <subcellularLocation>
        <location evidence="1">Cell membrane</location>
        <topology evidence="1">Multi-pass membrane protein</topology>
    </subcellularLocation>
</comment>
<evidence type="ECO:0000259" key="21">
    <source>
        <dbReference type="PROSITE" id="PS50042"/>
    </source>
</evidence>
<evidence type="ECO:0000256" key="3">
    <source>
        <dbReference type="ARBA" id="ARBA00022448"/>
    </source>
</evidence>
<evidence type="ECO:0000256" key="7">
    <source>
        <dbReference type="ARBA" id="ARBA00022692"/>
    </source>
</evidence>
<evidence type="ECO:0000256" key="17">
    <source>
        <dbReference type="ARBA" id="ARBA00023303"/>
    </source>
</evidence>
<keyword evidence="15" id="KW-0114">cAMP</keyword>
<evidence type="ECO:0000256" key="18">
    <source>
        <dbReference type="ARBA" id="ARBA00058429"/>
    </source>
</evidence>
<feature type="transmembrane region" description="Helical" evidence="20">
    <location>
        <begin position="141"/>
        <end position="160"/>
    </location>
</feature>
<dbReference type="GO" id="GO:0030552">
    <property type="term" value="F:cAMP binding"/>
    <property type="evidence" value="ECO:0007669"/>
    <property type="project" value="UniProtKB-KW"/>
</dbReference>
<gene>
    <name evidence="22" type="ORF">RSO01_34770</name>
</gene>
<dbReference type="GO" id="GO:0001508">
    <property type="term" value="P:action potential"/>
    <property type="evidence" value="ECO:0007669"/>
    <property type="project" value="TreeGrafter"/>
</dbReference>
<dbReference type="EMBL" id="BKAJ01000061">
    <property type="protein sequence ID" value="GEP56311.1"/>
    <property type="molecule type" value="Genomic_DNA"/>
</dbReference>
<dbReference type="PRINTS" id="PR00169">
    <property type="entry name" value="KCHANNEL"/>
</dbReference>
<reference evidence="22 23" key="1">
    <citation type="submission" date="2019-07" db="EMBL/GenBank/DDBJ databases">
        <title>Whole genome shotgun sequence of Reyranella soli NBRC 108950.</title>
        <authorList>
            <person name="Hosoyama A."/>
            <person name="Uohara A."/>
            <person name="Ohji S."/>
            <person name="Ichikawa N."/>
        </authorList>
    </citation>
    <scope>NUCLEOTIDE SEQUENCE [LARGE SCALE GENOMIC DNA]</scope>
    <source>
        <strain evidence="22 23">NBRC 108950</strain>
    </source>
</reference>
<evidence type="ECO:0000313" key="23">
    <source>
        <dbReference type="Proteomes" id="UP000321058"/>
    </source>
</evidence>
<comment type="function">
    <text evidence="18">Cyclic nucleotide-regulated potassium channel activated by cAMP.</text>
</comment>
<dbReference type="CDD" id="cd00038">
    <property type="entry name" value="CAP_ED"/>
    <property type="match status" value="1"/>
</dbReference>
<feature type="transmembrane region" description="Helical" evidence="20">
    <location>
        <begin position="111"/>
        <end position="134"/>
    </location>
</feature>
<dbReference type="Gene3D" id="1.10.287.70">
    <property type="match status" value="1"/>
</dbReference>
<evidence type="ECO:0000256" key="6">
    <source>
        <dbReference type="ARBA" id="ARBA00022566"/>
    </source>
</evidence>
<evidence type="ECO:0000256" key="9">
    <source>
        <dbReference type="ARBA" id="ARBA00022826"/>
    </source>
</evidence>
<feature type="transmembrane region" description="Helical" evidence="20">
    <location>
        <begin position="73"/>
        <end position="91"/>
    </location>
</feature>
<dbReference type="InterPro" id="IPR018490">
    <property type="entry name" value="cNMP-bd_dom_sf"/>
</dbReference>
<dbReference type="AlphaFoldDB" id="A0A512NBH9"/>
<dbReference type="GO" id="GO:0008076">
    <property type="term" value="C:voltage-gated potassium channel complex"/>
    <property type="evidence" value="ECO:0007669"/>
    <property type="project" value="InterPro"/>
</dbReference>
<keyword evidence="14 20" id="KW-0472">Membrane</keyword>
<keyword evidence="8" id="KW-0547">Nucleotide-binding</keyword>
<dbReference type="InterPro" id="IPR018488">
    <property type="entry name" value="cNMP-bd_CS"/>
</dbReference>
<evidence type="ECO:0000256" key="4">
    <source>
        <dbReference type="ARBA" id="ARBA00022475"/>
    </source>
</evidence>
<keyword evidence="16" id="KW-1071">Ligand-gated ion channel</keyword>
<feature type="transmembrane region" description="Helical" evidence="20">
    <location>
        <begin position="42"/>
        <end position="61"/>
    </location>
</feature>
<keyword evidence="23" id="KW-1185">Reference proteome</keyword>
<accession>A0A512NBH9</accession>
<evidence type="ECO:0000256" key="19">
    <source>
        <dbReference type="ARBA" id="ARBA00060926"/>
    </source>
</evidence>
<evidence type="ECO:0000256" key="11">
    <source>
        <dbReference type="ARBA" id="ARBA00022958"/>
    </source>
</evidence>
<evidence type="ECO:0000256" key="15">
    <source>
        <dbReference type="ARBA" id="ARBA00023149"/>
    </source>
</evidence>
<dbReference type="InterPro" id="IPR014710">
    <property type="entry name" value="RmlC-like_jellyroll"/>
</dbReference>
<evidence type="ECO:0000256" key="13">
    <source>
        <dbReference type="ARBA" id="ARBA00023065"/>
    </source>
</evidence>
<evidence type="ECO:0000256" key="8">
    <source>
        <dbReference type="ARBA" id="ARBA00022741"/>
    </source>
</evidence>
<feature type="transmembrane region" description="Helical" evidence="20">
    <location>
        <begin position="172"/>
        <end position="195"/>
    </location>
</feature>
<sequence length="408" mass="44979">MQFAGQDAYGRSVTATAPTFRARLYALLRYSDPTPGARQVRVAHLIVLGIGLFAVILLSVDELDGQIRHVLRIVIWTVTFLFLIEYLARLWVAPEAPHYDQDSETGARLRWAVSIQGLIGLLAILPAFMFFGGYGITGSDAASVFCILWIMKVGLHAPAFSTLFRVMSNERAPIASVLILFAILLMMAATAAHIFERVRQPEQFGSLPNAMWWAVVTLTTTGYGDVVPLTLGGRLVGSLLMISGIAVLALMTGVLATGFAQEERRREYLRVWEQVARVPLFASLGVVTLSEIVGKLRTRYYPARITVVRRGDAGDSMFFISSGEVEVRLPNGGSVRLGEGAFFGEMALLERQPRTASVATTKPTTLLVLYASDFYEIASHIPKLAEAVEVEAKRRREENLERQTAGRR</sequence>
<feature type="domain" description="Cyclic nucleotide-binding" evidence="21">
    <location>
        <begin position="280"/>
        <end position="377"/>
    </location>
</feature>
<comment type="subunit">
    <text evidence="2">Homotetramer.</text>
</comment>
<evidence type="ECO:0000256" key="1">
    <source>
        <dbReference type="ARBA" id="ARBA00004651"/>
    </source>
</evidence>
<evidence type="ECO:0000256" key="5">
    <source>
        <dbReference type="ARBA" id="ARBA00022538"/>
    </source>
</evidence>
<keyword evidence="9" id="KW-0631">Potassium channel</keyword>
<evidence type="ECO:0000256" key="16">
    <source>
        <dbReference type="ARBA" id="ARBA00023286"/>
    </source>
</evidence>
<keyword evidence="5" id="KW-0633">Potassium transport</keyword>
<dbReference type="SUPFAM" id="SSF51206">
    <property type="entry name" value="cAMP-binding domain-like"/>
    <property type="match status" value="1"/>
</dbReference>
<keyword evidence="13" id="KW-0406">Ion transport</keyword>
<dbReference type="Gene3D" id="1.20.5.110">
    <property type="match status" value="1"/>
</dbReference>